<sequence length="261" mass="28608">MSILQPFGLALSGGGTKGIAHAGVLQYLEEQNLQAHKVAGTSAGSIVAGLYAAGKSPQDILSFFKSVSLFSWKHFTLTKPGIIDPKAFREYFIKFLGNDLTIGDTTIPVYITATDLVSGKLKIFNNDDKLIDAMLASSSVPGVFSPVKIGDNLYSDGGILNNFPTDLLYKDKDCEYLIGSYVNPLQELTLQQISTIRAVTSRSFELLAVKEMFFKRKHCNTIIEPLALSKYNTFETNVAKMDEIFEIGYNEAKKVIGALLD</sequence>
<organism evidence="6 7">
    <name type="scientific">Tenacibaculum geojense</name>
    <dbReference type="NCBI Taxonomy" id="915352"/>
    <lineage>
        <taxon>Bacteria</taxon>
        <taxon>Pseudomonadati</taxon>
        <taxon>Bacteroidota</taxon>
        <taxon>Flavobacteriia</taxon>
        <taxon>Flavobacteriales</taxon>
        <taxon>Flavobacteriaceae</taxon>
        <taxon>Tenacibaculum</taxon>
    </lineage>
</organism>
<name>A0ABW3JPN9_9FLAO</name>
<keyword evidence="7" id="KW-1185">Reference proteome</keyword>
<evidence type="ECO:0000313" key="7">
    <source>
        <dbReference type="Proteomes" id="UP001597062"/>
    </source>
</evidence>
<accession>A0ABW3JPN9</accession>
<dbReference type="InterPro" id="IPR016035">
    <property type="entry name" value="Acyl_Trfase/lysoPLipase"/>
</dbReference>
<evidence type="ECO:0000256" key="4">
    <source>
        <dbReference type="PROSITE-ProRule" id="PRU01161"/>
    </source>
</evidence>
<dbReference type="PANTHER" id="PTHR14226:SF78">
    <property type="entry name" value="SLR0060 PROTEIN"/>
    <property type="match status" value="1"/>
</dbReference>
<feature type="active site" description="Nucleophile" evidence="4">
    <location>
        <position position="42"/>
    </location>
</feature>
<feature type="short sequence motif" description="DGA/G" evidence="4">
    <location>
        <begin position="156"/>
        <end position="158"/>
    </location>
</feature>
<dbReference type="Gene3D" id="3.40.1090.10">
    <property type="entry name" value="Cytosolic phospholipase A2 catalytic domain"/>
    <property type="match status" value="2"/>
</dbReference>
<evidence type="ECO:0000256" key="2">
    <source>
        <dbReference type="ARBA" id="ARBA00022963"/>
    </source>
</evidence>
<dbReference type="PROSITE" id="PS51635">
    <property type="entry name" value="PNPLA"/>
    <property type="match status" value="1"/>
</dbReference>
<keyword evidence="3 4" id="KW-0443">Lipid metabolism</keyword>
<keyword evidence="1 4" id="KW-0378">Hydrolase</keyword>
<reference evidence="7" key="1">
    <citation type="journal article" date="2019" name="Int. J. Syst. Evol. Microbiol.">
        <title>The Global Catalogue of Microorganisms (GCM) 10K type strain sequencing project: providing services to taxonomists for standard genome sequencing and annotation.</title>
        <authorList>
            <consortium name="The Broad Institute Genomics Platform"/>
            <consortium name="The Broad Institute Genome Sequencing Center for Infectious Disease"/>
            <person name="Wu L."/>
            <person name="Ma J."/>
        </authorList>
    </citation>
    <scope>NUCLEOTIDE SEQUENCE [LARGE SCALE GENOMIC DNA]</scope>
    <source>
        <strain evidence="7">CCUG 60527</strain>
    </source>
</reference>
<dbReference type="Proteomes" id="UP001597062">
    <property type="component" value="Unassembled WGS sequence"/>
</dbReference>
<dbReference type="RefSeq" id="WP_386105405.1">
    <property type="nucleotide sequence ID" value="NZ_JBHTJR010000020.1"/>
</dbReference>
<feature type="short sequence motif" description="GXSXG" evidence="4">
    <location>
        <begin position="40"/>
        <end position="44"/>
    </location>
</feature>
<protein>
    <submittedName>
        <fullName evidence="6">Patatin-like phospholipase family protein</fullName>
    </submittedName>
</protein>
<evidence type="ECO:0000259" key="5">
    <source>
        <dbReference type="PROSITE" id="PS51635"/>
    </source>
</evidence>
<feature type="domain" description="PNPLA" evidence="5">
    <location>
        <begin position="9"/>
        <end position="169"/>
    </location>
</feature>
<feature type="short sequence motif" description="GXGXXG" evidence="4">
    <location>
        <begin position="13"/>
        <end position="18"/>
    </location>
</feature>
<evidence type="ECO:0000313" key="6">
    <source>
        <dbReference type="EMBL" id="MFD0992281.1"/>
    </source>
</evidence>
<evidence type="ECO:0000256" key="1">
    <source>
        <dbReference type="ARBA" id="ARBA00022801"/>
    </source>
</evidence>
<dbReference type="InterPro" id="IPR050301">
    <property type="entry name" value="NTE"/>
</dbReference>
<dbReference type="SUPFAM" id="SSF52151">
    <property type="entry name" value="FabD/lysophospholipase-like"/>
    <property type="match status" value="1"/>
</dbReference>
<dbReference type="InterPro" id="IPR002641">
    <property type="entry name" value="PNPLA_dom"/>
</dbReference>
<dbReference type="CDD" id="cd07205">
    <property type="entry name" value="Pat_PNPLA6_PNPLA7_NTE1_like"/>
    <property type="match status" value="1"/>
</dbReference>
<keyword evidence="2 4" id="KW-0442">Lipid degradation</keyword>
<feature type="active site" description="Proton acceptor" evidence="4">
    <location>
        <position position="156"/>
    </location>
</feature>
<gene>
    <name evidence="6" type="ORF">ACFQ1U_03605</name>
</gene>
<comment type="caution">
    <text evidence="6">The sequence shown here is derived from an EMBL/GenBank/DDBJ whole genome shotgun (WGS) entry which is preliminary data.</text>
</comment>
<dbReference type="EMBL" id="JBHTJR010000020">
    <property type="protein sequence ID" value="MFD0992281.1"/>
    <property type="molecule type" value="Genomic_DNA"/>
</dbReference>
<proteinExistence type="predicted"/>
<dbReference type="Pfam" id="PF01734">
    <property type="entry name" value="Patatin"/>
    <property type="match status" value="1"/>
</dbReference>
<dbReference type="PANTHER" id="PTHR14226">
    <property type="entry name" value="NEUROPATHY TARGET ESTERASE/SWISS CHEESE D.MELANOGASTER"/>
    <property type="match status" value="1"/>
</dbReference>
<evidence type="ECO:0000256" key="3">
    <source>
        <dbReference type="ARBA" id="ARBA00023098"/>
    </source>
</evidence>